<comment type="caution">
    <text evidence="2">The sequence shown here is derived from an EMBL/GenBank/DDBJ whole genome shotgun (WGS) entry which is preliminary data.</text>
</comment>
<dbReference type="Gene3D" id="3.90.20.10">
    <property type="match status" value="1"/>
</dbReference>
<dbReference type="Proteomes" id="UP000703315">
    <property type="component" value="Unassembled WGS sequence"/>
</dbReference>
<keyword evidence="1" id="KW-1133">Transmembrane helix</keyword>
<sequence>MRQNGDVFMSVEVLAVIIAAASLFVALGGGLFAGFAWMLRRMDERFAQAETSINERFNNVDEKFDKVDEKFDKVDKKFDKVDEKFDKVYAMFDRVHDELHDLRTELTEVKISVARLEGPSPRLIWPRS</sequence>
<evidence type="ECO:0000313" key="3">
    <source>
        <dbReference type="Proteomes" id="UP000703315"/>
    </source>
</evidence>
<evidence type="ECO:0000256" key="1">
    <source>
        <dbReference type="SAM" id="Phobius"/>
    </source>
</evidence>
<proteinExistence type="predicted"/>
<dbReference type="RefSeq" id="WP_303903417.1">
    <property type="nucleotide sequence ID" value="NZ_DYXC01000058.1"/>
</dbReference>
<feature type="transmembrane region" description="Helical" evidence="1">
    <location>
        <begin position="13"/>
        <end position="39"/>
    </location>
</feature>
<name>A0A921FL30_9MICC</name>
<gene>
    <name evidence="2" type="ORF">K8V32_04320</name>
</gene>
<dbReference type="EMBL" id="DYXC01000058">
    <property type="protein sequence ID" value="HJF14014.1"/>
    <property type="molecule type" value="Genomic_DNA"/>
</dbReference>
<dbReference type="SUPFAM" id="SSF90257">
    <property type="entry name" value="Myosin rod fragments"/>
    <property type="match status" value="1"/>
</dbReference>
<protein>
    <recommendedName>
        <fullName evidence="4">Response regulator</fullName>
    </recommendedName>
</protein>
<accession>A0A921FL30</accession>
<reference evidence="2" key="1">
    <citation type="journal article" date="2021" name="PeerJ">
        <title>Extensive microbial diversity within the chicken gut microbiome revealed by metagenomics and culture.</title>
        <authorList>
            <person name="Gilroy R."/>
            <person name="Ravi A."/>
            <person name="Getino M."/>
            <person name="Pursley I."/>
            <person name="Horton D.L."/>
            <person name="Alikhan N.F."/>
            <person name="Baker D."/>
            <person name="Gharbi K."/>
            <person name="Hall N."/>
            <person name="Watson M."/>
            <person name="Adriaenssens E.M."/>
            <person name="Foster-Nyarko E."/>
            <person name="Jarju S."/>
            <person name="Secka A."/>
            <person name="Antonio M."/>
            <person name="Oren A."/>
            <person name="Chaudhuri R.R."/>
            <person name="La Ragione R."/>
            <person name="Hildebrand F."/>
            <person name="Pallen M.J."/>
        </authorList>
    </citation>
    <scope>NUCLEOTIDE SEQUENCE</scope>
    <source>
        <strain evidence="2">ChiHjej13B12-14962</strain>
    </source>
</reference>
<reference evidence="2" key="2">
    <citation type="submission" date="2021-09" db="EMBL/GenBank/DDBJ databases">
        <authorList>
            <person name="Gilroy R."/>
        </authorList>
    </citation>
    <scope>NUCLEOTIDE SEQUENCE</scope>
    <source>
        <strain evidence="2">ChiHjej13B12-14962</strain>
    </source>
</reference>
<keyword evidence="1" id="KW-0472">Membrane</keyword>
<organism evidence="2 3">
    <name type="scientific">Enteractinococcus helveticum</name>
    <dbReference type="NCBI Taxonomy" id="1837282"/>
    <lineage>
        <taxon>Bacteria</taxon>
        <taxon>Bacillati</taxon>
        <taxon>Actinomycetota</taxon>
        <taxon>Actinomycetes</taxon>
        <taxon>Micrococcales</taxon>
        <taxon>Micrococcaceae</taxon>
    </lineage>
</organism>
<evidence type="ECO:0008006" key="4">
    <source>
        <dbReference type="Google" id="ProtNLM"/>
    </source>
</evidence>
<evidence type="ECO:0000313" key="2">
    <source>
        <dbReference type="EMBL" id="HJF14014.1"/>
    </source>
</evidence>
<dbReference type="AlphaFoldDB" id="A0A921FL30"/>
<keyword evidence="1" id="KW-0812">Transmembrane</keyword>